<dbReference type="GeneID" id="54415676"/>
<feature type="region of interest" description="Disordered" evidence="1">
    <location>
        <begin position="52"/>
        <end position="86"/>
    </location>
</feature>
<dbReference type="Proteomes" id="UP000504638">
    <property type="component" value="Unplaced"/>
</dbReference>
<accession>A0A6G1GFP4</accession>
<name>A0A6G1GFP4_9PEZI</name>
<sequence length="105" mass="11342">MTPILQLVDVSWRYPGINSEDRSVTQHSPTSHPRNQARQPFGRACMTASCRSPTPPFPIPSPSRKCPSAAIQSSSHGITDRPPPSGFPFPLPAVRFAVLSPVSPP</sequence>
<evidence type="ECO:0000313" key="4">
    <source>
        <dbReference type="RefSeq" id="XP_033538504.1"/>
    </source>
</evidence>
<keyword evidence="3" id="KW-1185">Reference proteome</keyword>
<dbReference type="EMBL" id="ML975149">
    <property type="protein sequence ID" value="KAF1816873.1"/>
    <property type="molecule type" value="Genomic_DNA"/>
</dbReference>
<feature type="compositionally biased region" description="Polar residues" evidence="1">
    <location>
        <begin position="25"/>
        <end position="38"/>
    </location>
</feature>
<organism evidence="2">
    <name type="scientific">Eremomyces bilateralis CBS 781.70</name>
    <dbReference type="NCBI Taxonomy" id="1392243"/>
    <lineage>
        <taxon>Eukaryota</taxon>
        <taxon>Fungi</taxon>
        <taxon>Dikarya</taxon>
        <taxon>Ascomycota</taxon>
        <taxon>Pezizomycotina</taxon>
        <taxon>Dothideomycetes</taxon>
        <taxon>Dothideomycetes incertae sedis</taxon>
        <taxon>Eremomycetales</taxon>
        <taxon>Eremomycetaceae</taxon>
        <taxon>Eremomyces</taxon>
    </lineage>
</organism>
<proteinExistence type="predicted"/>
<reference evidence="4" key="2">
    <citation type="submission" date="2020-04" db="EMBL/GenBank/DDBJ databases">
        <authorList>
            <consortium name="NCBI Genome Project"/>
        </authorList>
    </citation>
    <scope>NUCLEOTIDE SEQUENCE</scope>
    <source>
        <strain evidence="4">CBS 781.70</strain>
    </source>
</reference>
<gene>
    <name evidence="2 4" type="ORF">P152DRAFT_3036</name>
</gene>
<dbReference type="RefSeq" id="XP_033538504.1">
    <property type="nucleotide sequence ID" value="XM_033675106.1"/>
</dbReference>
<evidence type="ECO:0000256" key="1">
    <source>
        <dbReference type="SAM" id="MobiDB-lite"/>
    </source>
</evidence>
<protein>
    <submittedName>
        <fullName evidence="2 4">Uncharacterized protein</fullName>
    </submittedName>
</protein>
<evidence type="ECO:0000313" key="2">
    <source>
        <dbReference type="EMBL" id="KAF1816873.1"/>
    </source>
</evidence>
<reference evidence="4" key="3">
    <citation type="submission" date="2025-04" db="UniProtKB">
        <authorList>
            <consortium name="RefSeq"/>
        </authorList>
    </citation>
    <scope>IDENTIFICATION</scope>
    <source>
        <strain evidence="4">CBS 781.70</strain>
    </source>
</reference>
<evidence type="ECO:0000313" key="3">
    <source>
        <dbReference type="Proteomes" id="UP000504638"/>
    </source>
</evidence>
<feature type="region of interest" description="Disordered" evidence="1">
    <location>
        <begin position="18"/>
        <end position="39"/>
    </location>
</feature>
<dbReference type="AlphaFoldDB" id="A0A6G1GFP4"/>
<reference evidence="2 4" key="1">
    <citation type="submission" date="2020-01" db="EMBL/GenBank/DDBJ databases">
        <authorList>
            <consortium name="DOE Joint Genome Institute"/>
            <person name="Haridas S."/>
            <person name="Albert R."/>
            <person name="Binder M."/>
            <person name="Bloem J."/>
            <person name="Labutti K."/>
            <person name="Salamov A."/>
            <person name="Andreopoulos B."/>
            <person name="Baker S.E."/>
            <person name="Barry K."/>
            <person name="Bills G."/>
            <person name="Bluhm B.H."/>
            <person name="Cannon C."/>
            <person name="Castanera R."/>
            <person name="Culley D.E."/>
            <person name="Daum C."/>
            <person name="Ezra D."/>
            <person name="Gonzalez J.B."/>
            <person name="Henrissat B."/>
            <person name="Kuo A."/>
            <person name="Liang C."/>
            <person name="Lipzen A."/>
            <person name="Lutzoni F."/>
            <person name="Magnuson J."/>
            <person name="Mondo S."/>
            <person name="Nolan M."/>
            <person name="Ohm R."/>
            <person name="Pangilinan J."/>
            <person name="Park H.-J."/>
            <person name="Ramirez L."/>
            <person name="Alfaro M."/>
            <person name="Sun H."/>
            <person name="Tritt A."/>
            <person name="Yoshinaga Y."/>
            <person name="Zwiers L.-H."/>
            <person name="Turgeon B.G."/>
            <person name="Goodwin S.B."/>
            <person name="Spatafora J.W."/>
            <person name="Crous P.W."/>
            <person name="Grigoriev I.V."/>
        </authorList>
    </citation>
    <scope>NUCLEOTIDE SEQUENCE</scope>
    <source>
        <strain evidence="2 4">CBS 781.70</strain>
    </source>
</reference>